<organism evidence="1 2">
    <name type="scientific">Halanaerobium hydrogeniformans</name>
    <name type="common">Halanaerobium sp. (strain sapolanicus)</name>
    <dbReference type="NCBI Taxonomy" id="656519"/>
    <lineage>
        <taxon>Bacteria</taxon>
        <taxon>Bacillati</taxon>
        <taxon>Bacillota</taxon>
        <taxon>Clostridia</taxon>
        <taxon>Halanaerobiales</taxon>
        <taxon>Halanaerobiaceae</taxon>
        <taxon>Halanaerobium</taxon>
    </lineage>
</organism>
<dbReference type="OrthoDB" id="9970240at2"/>
<reference evidence="1 2" key="1">
    <citation type="submission" date="2010-11" db="EMBL/GenBank/DDBJ databases">
        <title>Complete sequence of Halanaerobium sp. sapolanicus.</title>
        <authorList>
            <consortium name="US DOE Joint Genome Institute"/>
            <person name="Lucas S."/>
            <person name="Copeland A."/>
            <person name="Lapidus A."/>
            <person name="Cheng J.-F."/>
            <person name="Bruce D."/>
            <person name="Goodwin L."/>
            <person name="Pitluck S."/>
            <person name="Davenport K."/>
            <person name="Detter J.C."/>
            <person name="Han C."/>
            <person name="Tapia R."/>
            <person name="Land M."/>
            <person name="Hauser L."/>
            <person name="Jeffries C."/>
            <person name="Kyrpides N."/>
            <person name="Ivanova N."/>
            <person name="Mikhailova N."/>
            <person name="Begemann M.B."/>
            <person name="Mormile M.R."/>
            <person name="Wall J.D."/>
            <person name="Elias D.A."/>
            <person name="Woyke T."/>
        </authorList>
    </citation>
    <scope>NUCLEOTIDE SEQUENCE [LARGE SCALE GENOMIC DNA]</scope>
    <source>
        <strain evidence="2">sapolanicus</strain>
    </source>
</reference>
<gene>
    <name evidence="1" type="ordered locus">Halsa_0739</name>
</gene>
<dbReference type="Proteomes" id="UP000007434">
    <property type="component" value="Chromosome"/>
</dbReference>
<dbReference type="HOGENOM" id="CLU_3168758_0_0_9"/>
<dbReference type="AlphaFoldDB" id="E4RMX2"/>
<reference evidence="1 2" key="2">
    <citation type="journal article" date="2011" name="J. Bacteriol.">
        <title>Complete Genome Sequence of the Haloalkaliphilic, Hydrogen Producing Halanaerobium hydrogenoformans.</title>
        <authorList>
            <person name="Brown S.D."/>
            <person name="Begemann M.B."/>
            <person name="Mormile M.R."/>
            <person name="Wall J.D."/>
            <person name="Han C.S."/>
            <person name="Goodwin L.A."/>
            <person name="Pitluck S."/>
            <person name="Land M.L."/>
            <person name="Hauser L.J."/>
            <person name="Elias D.A."/>
        </authorList>
    </citation>
    <scope>NUCLEOTIDE SEQUENCE [LARGE SCALE GENOMIC DNA]</scope>
    <source>
        <strain evidence="2">sapolanicus</strain>
    </source>
</reference>
<proteinExistence type="predicted"/>
<dbReference type="EMBL" id="CP002304">
    <property type="protein sequence ID" value="ADQ14189.1"/>
    <property type="molecule type" value="Genomic_DNA"/>
</dbReference>
<evidence type="ECO:0000313" key="2">
    <source>
        <dbReference type="Proteomes" id="UP000007434"/>
    </source>
</evidence>
<dbReference type="RefSeq" id="WP_013405281.1">
    <property type="nucleotide sequence ID" value="NC_014654.1"/>
</dbReference>
<accession>E4RMX2</accession>
<name>E4RMX2_HALHG</name>
<dbReference type="KEGG" id="has:Halsa_0739"/>
<dbReference type="STRING" id="656519.Halsa_0739"/>
<keyword evidence="2" id="KW-1185">Reference proteome</keyword>
<sequence length="47" mass="5720">MMFMNLKNSEQAQEIMEKRREMCEQAMDLCQKMTEEMISGEEEKQRD</sequence>
<protein>
    <submittedName>
        <fullName evidence="1">Methyl-accepting chemotaxis sensory transducer</fullName>
    </submittedName>
</protein>
<evidence type="ECO:0000313" key="1">
    <source>
        <dbReference type="EMBL" id="ADQ14189.1"/>
    </source>
</evidence>